<feature type="domain" description="Ion transport" evidence="12">
    <location>
        <begin position="3"/>
        <end position="191"/>
    </location>
</feature>
<evidence type="ECO:0000259" key="12">
    <source>
        <dbReference type="Pfam" id="PF00520"/>
    </source>
</evidence>
<dbReference type="InterPro" id="IPR027359">
    <property type="entry name" value="Volt_channel_dom_sf"/>
</dbReference>
<keyword evidence="6" id="KW-0630">Potassium</keyword>
<dbReference type="EMBL" id="FN647946">
    <property type="protein sequence ID" value="CBN80244.1"/>
    <property type="molecule type" value="Genomic_DNA"/>
</dbReference>
<dbReference type="InterPro" id="IPR047871">
    <property type="entry name" value="K_chnl_Slo-like"/>
</dbReference>
<keyword evidence="9 11" id="KW-0472">Membrane</keyword>
<dbReference type="InterPro" id="IPR005821">
    <property type="entry name" value="Ion_trans_dom"/>
</dbReference>
<dbReference type="EMBL" id="FN649736">
    <property type="protein sequence ID" value="CBN80244.1"/>
    <property type="molecule type" value="Genomic_DNA"/>
</dbReference>
<dbReference type="SUPFAM" id="SSF81324">
    <property type="entry name" value="Voltage-gated potassium channels"/>
    <property type="match status" value="1"/>
</dbReference>
<accession>D8LEK1</accession>
<evidence type="ECO:0000256" key="1">
    <source>
        <dbReference type="ARBA" id="ARBA00004141"/>
    </source>
</evidence>
<reference evidence="13 14" key="1">
    <citation type="journal article" date="2010" name="Nature">
        <title>The Ectocarpus genome and the independent evolution of multicellularity in brown algae.</title>
        <authorList>
            <person name="Cock J.M."/>
            <person name="Sterck L."/>
            <person name="Rouze P."/>
            <person name="Scornet D."/>
            <person name="Allen A.E."/>
            <person name="Amoutzias G."/>
            <person name="Anthouard V."/>
            <person name="Artiguenave F."/>
            <person name="Aury J.M."/>
            <person name="Badger J.H."/>
            <person name="Beszteri B."/>
            <person name="Billiau K."/>
            <person name="Bonnet E."/>
            <person name="Bothwell J.H."/>
            <person name="Bowler C."/>
            <person name="Boyen C."/>
            <person name="Brownlee C."/>
            <person name="Carrano C.J."/>
            <person name="Charrier B."/>
            <person name="Cho G.Y."/>
            <person name="Coelho S.M."/>
            <person name="Collen J."/>
            <person name="Corre E."/>
            <person name="Da Silva C."/>
            <person name="Delage L."/>
            <person name="Delaroque N."/>
            <person name="Dittami S.M."/>
            <person name="Doulbeau S."/>
            <person name="Elias M."/>
            <person name="Farnham G."/>
            <person name="Gachon C.M."/>
            <person name="Gschloessl B."/>
            <person name="Heesch S."/>
            <person name="Jabbari K."/>
            <person name="Jubin C."/>
            <person name="Kawai H."/>
            <person name="Kimura K."/>
            <person name="Kloareg B."/>
            <person name="Kupper F.C."/>
            <person name="Lang D."/>
            <person name="Le Bail A."/>
            <person name="Leblanc C."/>
            <person name="Lerouge P."/>
            <person name="Lohr M."/>
            <person name="Lopez P.J."/>
            <person name="Martens C."/>
            <person name="Maumus F."/>
            <person name="Michel G."/>
            <person name="Miranda-Saavedra D."/>
            <person name="Morales J."/>
            <person name="Moreau H."/>
            <person name="Motomura T."/>
            <person name="Nagasato C."/>
            <person name="Napoli C.A."/>
            <person name="Nelson D.R."/>
            <person name="Nyvall-Collen P."/>
            <person name="Peters A.F."/>
            <person name="Pommier C."/>
            <person name="Potin P."/>
            <person name="Poulain J."/>
            <person name="Quesneville H."/>
            <person name="Read B."/>
            <person name="Rensing S.A."/>
            <person name="Ritter A."/>
            <person name="Rousvoal S."/>
            <person name="Samanta M."/>
            <person name="Samson G."/>
            <person name="Schroeder D.C."/>
            <person name="Segurens B."/>
            <person name="Strittmatter M."/>
            <person name="Tonon T."/>
            <person name="Tregear J.W."/>
            <person name="Valentin K."/>
            <person name="von Dassow P."/>
            <person name="Yamagishi T."/>
            <person name="Van de Peer Y."/>
            <person name="Wincker P."/>
        </authorList>
    </citation>
    <scope>NUCLEOTIDE SEQUENCE [LARGE SCALE GENOMIC DNA]</scope>
    <source>
        <strain evidence="14">Ec32 / CCAP1310/4</strain>
    </source>
</reference>
<comment type="subcellular location">
    <subcellularLocation>
        <location evidence="1">Membrane</location>
        <topology evidence="1">Multi-pass membrane protein</topology>
    </subcellularLocation>
</comment>
<dbReference type="STRING" id="2880.D8LEK1"/>
<evidence type="ECO:0000256" key="4">
    <source>
        <dbReference type="ARBA" id="ARBA00022692"/>
    </source>
</evidence>
<evidence type="ECO:0000256" key="10">
    <source>
        <dbReference type="ARBA" id="ARBA00023303"/>
    </source>
</evidence>
<feature type="transmembrane region" description="Helical" evidence="11">
    <location>
        <begin position="116"/>
        <end position="137"/>
    </location>
</feature>
<keyword evidence="8" id="KW-0406">Ion transport</keyword>
<keyword evidence="10" id="KW-0407">Ion channel</keyword>
<keyword evidence="4 11" id="KW-0812">Transmembrane</keyword>
<dbReference type="Proteomes" id="UP000002630">
    <property type="component" value="Linkage Group LG11"/>
</dbReference>
<dbReference type="Gene3D" id="1.20.120.350">
    <property type="entry name" value="Voltage-gated potassium channels. Chain C"/>
    <property type="match status" value="1"/>
</dbReference>
<dbReference type="GO" id="GO:0016020">
    <property type="term" value="C:membrane"/>
    <property type="evidence" value="ECO:0007669"/>
    <property type="project" value="UniProtKB-SubCell"/>
</dbReference>
<evidence type="ECO:0000256" key="6">
    <source>
        <dbReference type="ARBA" id="ARBA00022958"/>
    </source>
</evidence>
<evidence type="ECO:0000256" key="8">
    <source>
        <dbReference type="ARBA" id="ARBA00023065"/>
    </source>
</evidence>
<evidence type="ECO:0000256" key="11">
    <source>
        <dbReference type="SAM" id="Phobius"/>
    </source>
</evidence>
<gene>
    <name evidence="13" type="ORF">Esi_0131_0088</name>
</gene>
<evidence type="ECO:0000256" key="3">
    <source>
        <dbReference type="ARBA" id="ARBA00022538"/>
    </source>
</evidence>
<evidence type="ECO:0000256" key="7">
    <source>
        <dbReference type="ARBA" id="ARBA00022989"/>
    </source>
</evidence>
<dbReference type="AlphaFoldDB" id="D8LEK1"/>
<keyword evidence="2" id="KW-0813">Transport</keyword>
<dbReference type="InParanoid" id="D8LEK1"/>
<protein>
    <recommendedName>
        <fullName evidence="12">Ion transport domain-containing protein</fullName>
    </recommendedName>
</protein>
<dbReference type="GO" id="GO:0005267">
    <property type="term" value="F:potassium channel activity"/>
    <property type="evidence" value="ECO:0007669"/>
    <property type="project" value="UniProtKB-KW"/>
</dbReference>
<keyword evidence="5" id="KW-0631">Potassium channel</keyword>
<proteinExistence type="predicted"/>
<evidence type="ECO:0000313" key="13">
    <source>
        <dbReference type="EMBL" id="CBN80244.1"/>
    </source>
</evidence>
<sequence length="358" mass="39684">MLFLSLATLSSCLFYILATYLHDRHWVRHVETGYGILFLVDYSLTVVAAPIPLAYALGKGGLIDLVSCLPAFGSFQPWMASLSFVRYLRVGKAIRVMRNHKLLASIFPNDDVTIKATLLIVKVIGVVMMTSAILYGVERGLTDGEGTGAFNEPGWQWHDAFYFTIVTLSTVGCASSSSRSRTSRWRWLHVVLAMSGEDGADSEFDPDMLERCVAEFFDDDQTASNVSVWVVVMAPASPSEEISALCRQPKYRSRVIYFRGSVTNPRDMAAVCAEYVCSPSFGWYADCIFLFPSSVVDGDARAAEETTHLAAKAVRRYIDRTPIDETLMEGVKVLSQTGNPRRTVITVEDLHSKDQPSI</sequence>
<keyword evidence="7 11" id="KW-1133">Transmembrane helix</keyword>
<organism evidence="13 14">
    <name type="scientific">Ectocarpus siliculosus</name>
    <name type="common">Brown alga</name>
    <name type="synonym">Conferva siliculosa</name>
    <dbReference type="NCBI Taxonomy" id="2880"/>
    <lineage>
        <taxon>Eukaryota</taxon>
        <taxon>Sar</taxon>
        <taxon>Stramenopiles</taxon>
        <taxon>Ochrophyta</taxon>
        <taxon>PX clade</taxon>
        <taxon>Phaeophyceae</taxon>
        <taxon>Ectocarpales</taxon>
        <taxon>Ectocarpaceae</taxon>
        <taxon>Ectocarpus</taxon>
    </lineage>
</organism>
<keyword evidence="14" id="KW-1185">Reference proteome</keyword>
<dbReference type="Pfam" id="PF00520">
    <property type="entry name" value="Ion_trans"/>
    <property type="match status" value="1"/>
</dbReference>
<evidence type="ECO:0000313" key="14">
    <source>
        <dbReference type="Proteomes" id="UP000002630"/>
    </source>
</evidence>
<dbReference type="OrthoDB" id="206290at2759"/>
<evidence type="ECO:0000256" key="9">
    <source>
        <dbReference type="ARBA" id="ARBA00023136"/>
    </source>
</evidence>
<name>D8LEK1_ECTSI</name>
<keyword evidence="3" id="KW-0633">Potassium transport</keyword>
<dbReference type="PANTHER" id="PTHR10027:SF10">
    <property type="entry name" value="SLOWPOKE 2, ISOFORM D"/>
    <property type="match status" value="1"/>
</dbReference>
<dbReference type="PANTHER" id="PTHR10027">
    <property type="entry name" value="CALCIUM-ACTIVATED POTASSIUM CHANNEL ALPHA CHAIN"/>
    <property type="match status" value="1"/>
</dbReference>
<feature type="transmembrane region" description="Helical" evidence="11">
    <location>
        <begin position="34"/>
        <end position="57"/>
    </location>
</feature>
<dbReference type="Gene3D" id="1.10.287.70">
    <property type="match status" value="1"/>
</dbReference>
<evidence type="ECO:0000256" key="2">
    <source>
        <dbReference type="ARBA" id="ARBA00022448"/>
    </source>
</evidence>
<evidence type="ECO:0000256" key="5">
    <source>
        <dbReference type="ARBA" id="ARBA00022826"/>
    </source>
</evidence>